<feature type="region of interest" description="Disordered" evidence="1">
    <location>
        <begin position="1"/>
        <end position="123"/>
    </location>
</feature>
<accession>A0ABP5I956</accession>
<feature type="region of interest" description="Disordered" evidence="1">
    <location>
        <begin position="151"/>
        <end position="240"/>
    </location>
</feature>
<dbReference type="Proteomes" id="UP001500984">
    <property type="component" value="Unassembled WGS sequence"/>
</dbReference>
<keyword evidence="2" id="KW-0812">Transmembrane</keyword>
<dbReference type="RefSeq" id="WP_344336523.1">
    <property type="nucleotide sequence ID" value="NZ_BAAAPZ010000004.1"/>
</dbReference>
<keyword evidence="2" id="KW-1133">Transmembrane helix</keyword>
<reference evidence="4" key="1">
    <citation type="journal article" date="2019" name="Int. J. Syst. Evol. Microbiol.">
        <title>The Global Catalogue of Microorganisms (GCM) 10K type strain sequencing project: providing services to taxonomists for standard genome sequencing and annotation.</title>
        <authorList>
            <consortium name="The Broad Institute Genomics Platform"/>
            <consortium name="The Broad Institute Genome Sequencing Center for Infectious Disease"/>
            <person name="Wu L."/>
            <person name="Ma J."/>
        </authorList>
    </citation>
    <scope>NUCLEOTIDE SEQUENCE [LARGE SCALE GENOMIC DNA]</scope>
    <source>
        <strain evidence="4">JCM 15900</strain>
    </source>
</reference>
<evidence type="ECO:0000313" key="3">
    <source>
        <dbReference type="EMBL" id="GAA2094685.1"/>
    </source>
</evidence>
<proteinExistence type="predicted"/>
<dbReference type="EMBL" id="BAAAPZ010000004">
    <property type="protein sequence ID" value="GAA2094685.1"/>
    <property type="molecule type" value="Genomic_DNA"/>
</dbReference>
<evidence type="ECO:0008006" key="5">
    <source>
        <dbReference type="Google" id="ProtNLM"/>
    </source>
</evidence>
<feature type="compositionally biased region" description="Basic and acidic residues" evidence="1">
    <location>
        <begin position="1"/>
        <end position="11"/>
    </location>
</feature>
<feature type="compositionally biased region" description="Low complexity" evidence="1">
    <location>
        <begin position="95"/>
        <end position="113"/>
    </location>
</feature>
<feature type="transmembrane region" description="Helical" evidence="2">
    <location>
        <begin position="128"/>
        <end position="149"/>
    </location>
</feature>
<name>A0ABP5I956_9MICO</name>
<evidence type="ECO:0000256" key="2">
    <source>
        <dbReference type="SAM" id="Phobius"/>
    </source>
</evidence>
<comment type="caution">
    <text evidence="3">The sequence shown here is derived from an EMBL/GenBank/DDBJ whole genome shotgun (WGS) entry which is preliminary data.</text>
</comment>
<feature type="compositionally biased region" description="Gly residues" evidence="1">
    <location>
        <begin position="197"/>
        <end position="233"/>
    </location>
</feature>
<gene>
    <name evidence="3" type="ORF">GCM10009823_13830</name>
</gene>
<keyword evidence="2" id="KW-0472">Membrane</keyword>
<keyword evidence="4" id="KW-1185">Reference proteome</keyword>
<evidence type="ECO:0000256" key="1">
    <source>
        <dbReference type="SAM" id="MobiDB-lite"/>
    </source>
</evidence>
<evidence type="ECO:0000313" key="4">
    <source>
        <dbReference type="Proteomes" id="UP001500984"/>
    </source>
</evidence>
<sequence length="344" mass="33747">MNPDEARRHDGYGAQDPWNSREQAETQDPGGPLPPSLQEPPAGQELPAAQEPRTQAVPVFSPGAQTRAMPALGPGGQRGARAEAAEAGAGPGAYGTPALASGAGSGADALGTSPAASGTPVTGSRRPVLWVSLAAALVLVLGVGGFVLLQQRGTGDKPSTVVAETTPGAEGENTEGTDSEASGPPGDGTAGPEDAGTGEGRGGGGAGDGAQSGTGEQEGAGSGNGAGGGGGASGADVPAGTHTTGEYSVYANGRYGFSVEVPEGWSQREADNGDGLTLQAPEGPAEMRVYGTNTGLSGCGGDGTVAACQDQRREELAGEGASVTYEAAREDWFVLSGYRADGEV</sequence>
<organism evidence="3 4">
    <name type="scientific">Brevibacterium salitolerans</name>
    <dbReference type="NCBI Taxonomy" id="1403566"/>
    <lineage>
        <taxon>Bacteria</taxon>
        <taxon>Bacillati</taxon>
        <taxon>Actinomycetota</taxon>
        <taxon>Actinomycetes</taxon>
        <taxon>Micrococcales</taxon>
        <taxon>Brevibacteriaceae</taxon>
        <taxon>Brevibacterium</taxon>
    </lineage>
</organism>
<protein>
    <recommendedName>
        <fullName evidence="5">Serine/threonine protein kinase</fullName>
    </recommendedName>
</protein>